<evidence type="ECO:0000313" key="2">
    <source>
        <dbReference type="EMBL" id="OHX16396.1"/>
    </source>
</evidence>
<evidence type="ECO:0000313" key="3">
    <source>
        <dbReference type="Proteomes" id="UP000180088"/>
    </source>
</evidence>
<dbReference type="AlphaFoldDB" id="A0A1S1X5P3"/>
<comment type="caution">
    <text evidence="1">The sequence shown here is derived from an EMBL/GenBank/DDBJ whole genome shotgun (WGS) entry which is preliminary data.</text>
</comment>
<dbReference type="InterPro" id="IPR022073">
    <property type="entry name" value="T4BSS_DotH_IcmK"/>
</dbReference>
<evidence type="ECO:0000313" key="1">
    <source>
        <dbReference type="EMBL" id="OHX14801.1"/>
    </source>
</evidence>
<name>A0A1S1X5P3_9NEIS</name>
<evidence type="ECO:0008006" key="5">
    <source>
        <dbReference type="Google" id="ProtNLM"/>
    </source>
</evidence>
<organism evidence="1 3">
    <name type="scientific">Chromobacterium sphagni</name>
    <dbReference type="NCBI Taxonomy" id="1903179"/>
    <lineage>
        <taxon>Bacteria</taxon>
        <taxon>Pseudomonadati</taxon>
        <taxon>Pseudomonadota</taxon>
        <taxon>Betaproteobacteria</taxon>
        <taxon>Neisseriales</taxon>
        <taxon>Chromobacteriaceae</taxon>
        <taxon>Chromobacterium</taxon>
    </lineage>
</organism>
<evidence type="ECO:0000313" key="4">
    <source>
        <dbReference type="Proteomes" id="UP000180280"/>
    </source>
</evidence>
<dbReference type="Proteomes" id="UP000180088">
    <property type="component" value="Unassembled WGS sequence"/>
</dbReference>
<dbReference type="STRING" id="1903179.BI347_15775"/>
<proteinExistence type="predicted"/>
<sequence length="350" mass="36809">MLIAAWAVSHAAAAAQPGDPAGGQFYTNSASDPRLAVQAPAAASAQSGRQQTRDPLQRAMEADPVFGSVMKEAVPFDPGQIRMYRRQVEKVEKMKDSPPVSGEQRTIPVRPGRTVDLTVAVGYPVTVRLTDVAGQPLKISGSVPGMAFLTIHPIPGDAQSSPAAQVGALAGAAGLAPASATSGGDAKDAIVIDSSGSGSTSLTVFAAGSFRPVVIKVRSLYPKSGERVDFAADLRLTWMGGDALNRGDEYQSPLSGTLMAVLKETVGDEMQTVSHTGGDAVKVWKRLSDNRVFVKVRPGVTLLSPRNFRTSTRDDDGGSAYEFDYRPSSMVTGMAGTSRAIVIRWGGYEQ</sequence>
<dbReference type="EMBL" id="MKCT01000081">
    <property type="protein sequence ID" value="OHX16396.1"/>
    <property type="molecule type" value="Genomic_DNA"/>
</dbReference>
<dbReference type="Proteomes" id="UP000180280">
    <property type="component" value="Unassembled WGS sequence"/>
</dbReference>
<dbReference type="RefSeq" id="WP_071114750.1">
    <property type="nucleotide sequence ID" value="NZ_MKCT01000081.1"/>
</dbReference>
<reference evidence="3 4" key="1">
    <citation type="submission" date="2016-09" db="EMBL/GenBank/DDBJ databases">
        <title>Chromobacterium muskegensis sp. nov., an insecticidal bacterium isolated from Sphagnum bogs.</title>
        <authorList>
            <person name="Sparks M.E."/>
            <person name="Blackburn M.B."/>
            <person name="Gundersen-Rindal D.E."/>
            <person name="Mitchell A."/>
            <person name="Farrar R."/>
            <person name="Kuhar D."/>
        </authorList>
    </citation>
    <scope>NUCLEOTIDE SEQUENCE [LARGE SCALE GENOMIC DNA]</scope>
    <source>
        <strain evidence="2 4">14B-1</strain>
        <strain evidence="1 3">37-2</strain>
    </source>
</reference>
<keyword evidence="4" id="KW-1185">Reference proteome</keyword>
<dbReference type="EMBL" id="MKCS01000001">
    <property type="protein sequence ID" value="OHX14801.1"/>
    <property type="molecule type" value="Genomic_DNA"/>
</dbReference>
<accession>A0A1S1X5P3</accession>
<protein>
    <recommendedName>
        <fullName evidence="5">Type IV secretion protein DotH</fullName>
    </recommendedName>
</protein>
<gene>
    <name evidence="2" type="ORF">BI344_21580</name>
    <name evidence="1" type="ORF">BI347_15775</name>
</gene>
<dbReference type="Pfam" id="PF12293">
    <property type="entry name" value="T4BSS_DotH_IcmK"/>
    <property type="match status" value="1"/>
</dbReference>